<feature type="region of interest" description="Disordered" evidence="1">
    <location>
        <begin position="572"/>
        <end position="593"/>
    </location>
</feature>
<organism evidence="2 3">
    <name type="scientific">Agrocybe chaxingu</name>
    <dbReference type="NCBI Taxonomy" id="84603"/>
    <lineage>
        <taxon>Eukaryota</taxon>
        <taxon>Fungi</taxon>
        <taxon>Dikarya</taxon>
        <taxon>Basidiomycota</taxon>
        <taxon>Agaricomycotina</taxon>
        <taxon>Agaricomycetes</taxon>
        <taxon>Agaricomycetidae</taxon>
        <taxon>Agaricales</taxon>
        <taxon>Agaricineae</taxon>
        <taxon>Strophariaceae</taxon>
        <taxon>Agrocybe</taxon>
    </lineage>
</organism>
<dbReference type="Pfam" id="PF14223">
    <property type="entry name" value="Retrotran_gag_2"/>
    <property type="match status" value="1"/>
</dbReference>
<dbReference type="OrthoDB" id="2941894at2759"/>
<protein>
    <submittedName>
        <fullName evidence="2">Uncharacterized protein</fullName>
    </submittedName>
</protein>
<dbReference type="Proteomes" id="UP001148786">
    <property type="component" value="Unassembled WGS sequence"/>
</dbReference>
<dbReference type="AlphaFoldDB" id="A0A9W8MVD0"/>
<name>A0A9W8MVD0_9AGAR</name>
<keyword evidence="3" id="KW-1185">Reference proteome</keyword>
<evidence type="ECO:0000256" key="1">
    <source>
        <dbReference type="SAM" id="MobiDB-lite"/>
    </source>
</evidence>
<reference evidence="2" key="1">
    <citation type="submission" date="2022-07" db="EMBL/GenBank/DDBJ databases">
        <title>Genome Sequence of Agrocybe chaxingu.</title>
        <authorList>
            <person name="Buettner E."/>
        </authorList>
    </citation>
    <scope>NUCLEOTIDE SEQUENCE</scope>
    <source>
        <strain evidence="2">MP-N11</strain>
    </source>
</reference>
<dbReference type="EMBL" id="JANKHO010000265">
    <property type="protein sequence ID" value="KAJ3512330.1"/>
    <property type="molecule type" value="Genomic_DNA"/>
</dbReference>
<evidence type="ECO:0000313" key="3">
    <source>
        <dbReference type="Proteomes" id="UP001148786"/>
    </source>
</evidence>
<feature type="compositionally biased region" description="Basic and acidic residues" evidence="1">
    <location>
        <begin position="37"/>
        <end position="76"/>
    </location>
</feature>
<feature type="compositionally biased region" description="Polar residues" evidence="1">
    <location>
        <begin position="580"/>
        <end position="593"/>
    </location>
</feature>
<proteinExistence type="predicted"/>
<feature type="region of interest" description="Disordered" evidence="1">
    <location>
        <begin position="116"/>
        <end position="140"/>
    </location>
</feature>
<evidence type="ECO:0000313" key="2">
    <source>
        <dbReference type="EMBL" id="KAJ3512330.1"/>
    </source>
</evidence>
<sequence>MLSAKRTYMPSSDIKVTPKTSQHTNQMEEIANPRPRARWEGKGMAKMAKGGEGEWRGAGKETGRRGKERGGRGRGDLRCGVEDGAVGRGRASGWCSWSEASEDVQHKDGVRIRALDNGQPASVRDGWEERSSLGPAALTSPLTRTSLRAASLDSLAHPRPPSASSTIYHLASTSIDHLAPVLARNRQRHFDPPLPSSQWIEFILDLSYHQLVTSASPPVLVRAPDGSVSQAPASRWILVIPGERTRKNAVSLSSLPSFLPSPFPICPSAPSPYDMFIFPHPPMAGEQKPSSMADPNDATKPTVIERSVNLKYRGDKLDRAKSNWQTWSRDIEDELNISGLGSYLESEPPSSTLYPNAHRNWTTNDRAARGFLRRHCEVAERELIENLKSAKECWTALQTYHKAEGPIAQVNLIQRALNTRISRSDDMVTKARSIREDIRKAFSMPGGITEDTFTCIAVLNALDSGFDTGRSIITREMRQAPTEKPYTADRLIAYLGEELTILQGEKQCNTSSTSSTSIALTAQTSNTKLSSKPKTTCSNCKRDGHAAEWCVRSGGGMAGKSIAESIEMRRKAKNTNNTTPSTSAAVKTKPTLSVPATDSNGKAFFINVDSQALIAMAAEASKSITPGPEFAGIASDAIPDALINEAEHIEWEGWLACEEEIKATIDWQSHSRQNPPPSS</sequence>
<accession>A0A9W8MVD0</accession>
<feature type="compositionally biased region" description="Polar residues" evidence="1">
    <location>
        <begin position="18"/>
        <end position="27"/>
    </location>
</feature>
<comment type="caution">
    <text evidence="2">The sequence shown here is derived from an EMBL/GenBank/DDBJ whole genome shotgun (WGS) entry which is preliminary data.</text>
</comment>
<gene>
    <name evidence="2" type="ORF">NLJ89_g3585</name>
</gene>
<feature type="region of interest" description="Disordered" evidence="1">
    <location>
        <begin position="1"/>
        <end position="76"/>
    </location>
</feature>